<evidence type="ECO:0000313" key="3">
    <source>
        <dbReference type="Proteomes" id="UP000615446"/>
    </source>
</evidence>
<evidence type="ECO:0000313" key="2">
    <source>
        <dbReference type="EMBL" id="GES85130.1"/>
    </source>
</evidence>
<name>A0A8H3QL91_9GLOM</name>
<reference evidence="2" key="1">
    <citation type="submission" date="2019-10" db="EMBL/GenBank/DDBJ databases">
        <title>Conservation and host-specific expression of non-tandemly repeated heterogenous ribosome RNA gene in arbuscular mycorrhizal fungi.</title>
        <authorList>
            <person name="Maeda T."/>
            <person name="Kobayashi Y."/>
            <person name="Nakagawa T."/>
            <person name="Ezawa T."/>
            <person name="Yamaguchi K."/>
            <person name="Bino T."/>
            <person name="Nishimoto Y."/>
            <person name="Shigenobu S."/>
            <person name="Kawaguchi M."/>
        </authorList>
    </citation>
    <scope>NUCLEOTIDE SEQUENCE</scope>
    <source>
        <strain evidence="2">HR1</strain>
    </source>
</reference>
<protein>
    <submittedName>
        <fullName evidence="2">Uncharacterized protein</fullName>
    </submittedName>
</protein>
<accession>A0A8H3QL91</accession>
<proteinExistence type="predicted"/>
<organism evidence="2 3">
    <name type="scientific">Rhizophagus clarus</name>
    <dbReference type="NCBI Taxonomy" id="94130"/>
    <lineage>
        <taxon>Eukaryota</taxon>
        <taxon>Fungi</taxon>
        <taxon>Fungi incertae sedis</taxon>
        <taxon>Mucoromycota</taxon>
        <taxon>Glomeromycotina</taxon>
        <taxon>Glomeromycetes</taxon>
        <taxon>Glomerales</taxon>
        <taxon>Glomeraceae</taxon>
        <taxon>Rhizophagus</taxon>
    </lineage>
</organism>
<dbReference type="AlphaFoldDB" id="A0A8H3QL91"/>
<feature type="compositionally biased region" description="Polar residues" evidence="1">
    <location>
        <begin position="22"/>
        <end position="31"/>
    </location>
</feature>
<sequence>MSKKQGTSFKHKYDLSREESPTKGSFSCSQNPGRILRGLHRILITIITRPLMKPEKFLIGATREEYDDDLEESDSMEVDN</sequence>
<feature type="region of interest" description="Disordered" evidence="1">
    <location>
        <begin position="1"/>
        <end position="31"/>
    </location>
</feature>
<dbReference type="Proteomes" id="UP000615446">
    <property type="component" value="Unassembled WGS sequence"/>
</dbReference>
<dbReference type="EMBL" id="BLAL01000088">
    <property type="protein sequence ID" value="GES85130.1"/>
    <property type="molecule type" value="Genomic_DNA"/>
</dbReference>
<comment type="caution">
    <text evidence="2">The sequence shown here is derived from an EMBL/GenBank/DDBJ whole genome shotgun (WGS) entry which is preliminary data.</text>
</comment>
<evidence type="ECO:0000256" key="1">
    <source>
        <dbReference type="SAM" id="MobiDB-lite"/>
    </source>
</evidence>
<feature type="compositionally biased region" description="Basic and acidic residues" evidence="1">
    <location>
        <begin position="11"/>
        <end position="21"/>
    </location>
</feature>
<gene>
    <name evidence="2" type="ORF">RCL2_001222000</name>
</gene>